<keyword evidence="3" id="KW-1185">Reference proteome</keyword>
<dbReference type="Gene3D" id="1.10.357.40">
    <property type="entry name" value="YbiA-like"/>
    <property type="match status" value="1"/>
</dbReference>
<organism evidence="2 3">
    <name type="scientific">Phlebiopsis gigantea (strain 11061_1 CR5-6)</name>
    <name type="common">White-rot fungus</name>
    <name type="synonym">Peniophora gigantea</name>
    <dbReference type="NCBI Taxonomy" id="745531"/>
    <lineage>
        <taxon>Eukaryota</taxon>
        <taxon>Fungi</taxon>
        <taxon>Dikarya</taxon>
        <taxon>Basidiomycota</taxon>
        <taxon>Agaricomycotina</taxon>
        <taxon>Agaricomycetes</taxon>
        <taxon>Polyporales</taxon>
        <taxon>Phanerochaetaceae</taxon>
        <taxon>Phlebiopsis</taxon>
    </lineage>
</organism>
<feature type="domain" description="NADAR" evidence="1">
    <location>
        <begin position="33"/>
        <end position="173"/>
    </location>
</feature>
<evidence type="ECO:0000259" key="1">
    <source>
        <dbReference type="Pfam" id="PF08719"/>
    </source>
</evidence>
<name>A0A0C3PQM1_PHLG1</name>
<dbReference type="Pfam" id="PF08719">
    <property type="entry name" value="NADAR"/>
    <property type="match status" value="1"/>
</dbReference>
<dbReference type="EMBL" id="KN840466">
    <property type="protein sequence ID" value="KIP09428.1"/>
    <property type="molecule type" value="Genomic_DNA"/>
</dbReference>
<dbReference type="STRING" id="745531.A0A0C3PQM1"/>
<dbReference type="CDD" id="cd15457">
    <property type="entry name" value="NADAR"/>
    <property type="match status" value="1"/>
</dbReference>
<dbReference type="AlphaFoldDB" id="A0A0C3PQM1"/>
<dbReference type="SUPFAM" id="SSF143990">
    <property type="entry name" value="YbiA-like"/>
    <property type="match status" value="1"/>
</dbReference>
<dbReference type="HOGENOM" id="CLU_084247_3_1_1"/>
<dbReference type="OrthoDB" id="206452at2759"/>
<evidence type="ECO:0000313" key="2">
    <source>
        <dbReference type="EMBL" id="KIP09428.1"/>
    </source>
</evidence>
<dbReference type="InterPro" id="IPR012816">
    <property type="entry name" value="NADAR"/>
</dbReference>
<sequence length="193" mass="22806">MEEPHYYDAPDSMVSHVPEGFSRERVVEAPIRFYHRHQQYYEFTNFANYAVSYNGRRYPTGEHLFQAFKFMDTNPRLAEHIRGLRSPREALREATRLRSQQRSDWFDVNVGFMEIILRAKFSQHPYLRRKLLDTGNRELLEDSPVDSFWGIGADGQGSNELGKALMRVRDEIRVEIEREGVRGTAYTGRDRDW</sequence>
<dbReference type="InterPro" id="IPR037238">
    <property type="entry name" value="YbiA-like_sf"/>
</dbReference>
<protein>
    <recommendedName>
        <fullName evidence="1">NADAR domain-containing protein</fullName>
    </recommendedName>
</protein>
<proteinExistence type="predicted"/>
<reference evidence="2 3" key="1">
    <citation type="journal article" date="2014" name="PLoS Genet.">
        <title>Analysis of the Phlebiopsis gigantea genome, transcriptome and secretome provides insight into its pioneer colonization strategies of wood.</title>
        <authorList>
            <person name="Hori C."/>
            <person name="Ishida T."/>
            <person name="Igarashi K."/>
            <person name="Samejima M."/>
            <person name="Suzuki H."/>
            <person name="Master E."/>
            <person name="Ferreira P."/>
            <person name="Ruiz-Duenas F.J."/>
            <person name="Held B."/>
            <person name="Canessa P."/>
            <person name="Larrondo L.F."/>
            <person name="Schmoll M."/>
            <person name="Druzhinina I.S."/>
            <person name="Kubicek C.P."/>
            <person name="Gaskell J.A."/>
            <person name="Kersten P."/>
            <person name="St John F."/>
            <person name="Glasner J."/>
            <person name="Sabat G."/>
            <person name="Splinter BonDurant S."/>
            <person name="Syed K."/>
            <person name="Yadav J."/>
            <person name="Mgbeahuruike A.C."/>
            <person name="Kovalchuk A."/>
            <person name="Asiegbu F.O."/>
            <person name="Lackner G."/>
            <person name="Hoffmeister D."/>
            <person name="Rencoret J."/>
            <person name="Gutierrez A."/>
            <person name="Sun H."/>
            <person name="Lindquist E."/>
            <person name="Barry K."/>
            <person name="Riley R."/>
            <person name="Grigoriev I.V."/>
            <person name="Henrissat B."/>
            <person name="Kues U."/>
            <person name="Berka R.M."/>
            <person name="Martinez A.T."/>
            <person name="Covert S.F."/>
            <person name="Blanchette R.A."/>
            <person name="Cullen D."/>
        </authorList>
    </citation>
    <scope>NUCLEOTIDE SEQUENCE [LARGE SCALE GENOMIC DNA]</scope>
    <source>
        <strain evidence="2 3">11061_1 CR5-6</strain>
    </source>
</reference>
<accession>A0A0C3PQM1</accession>
<dbReference type="NCBIfam" id="TIGR02464">
    <property type="entry name" value="ribofla_fusion"/>
    <property type="match status" value="1"/>
</dbReference>
<evidence type="ECO:0000313" key="3">
    <source>
        <dbReference type="Proteomes" id="UP000053257"/>
    </source>
</evidence>
<gene>
    <name evidence="2" type="ORF">PHLGIDRAFT_29042</name>
</gene>
<dbReference type="Proteomes" id="UP000053257">
    <property type="component" value="Unassembled WGS sequence"/>
</dbReference>